<dbReference type="EMBL" id="JAHDYR010000025">
    <property type="protein sequence ID" value="KAG9393372.1"/>
    <property type="molecule type" value="Genomic_DNA"/>
</dbReference>
<comment type="catalytic activity">
    <reaction evidence="15">
        <text>L-arginyl-L-alpha-amino acid(out) = L-arginyl-L-alpha-amino acid(in)</text>
        <dbReference type="Rhea" id="RHEA:79371"/>
        <dbReference type="ChEBI" id="CHEBI:84315"/>
    </reaction>
</comment>
<dbReference type="Proteomes" id="UP000717585">
    <property type="component" value="Unassembled WGS sequence"/>
</dbReference>
<feature type="transmembrane region" description="Helical" evidence="25">
    <location>
        <begin position="371"/>
        <end position="389"/>
    </location>
</feature>
<comment type="caution">
    <text evidence="27">The sequence shown here is derived from an EMBL/GenBank/DDBJ whole genome shotgun (WGS) entry which is preliminary data.</text>
</comment>
<comment type="catalytic activity">
    <reaction evidence="8">
        <text>L-lysyl-L-alanine(out) = L-lysyl-L-alanine(in)</text>
        <dbReference type="Rhea" id="RHEA:79399"/>
        <dbReference type="ChEBI" id="CHEBI:229954"/>
    </reaction>
</comment>
<comment type="catalytic activity">
    <reaction evidence="12">
        <text>L-lysyl-L-alpha-amino acid(out) = L-lysyl-L-alpha-amino acid(in)</text>
        <dbReference type="Rhea" id="RHEA:79387"/>
        <dbReference type="ChEBI" id="CHEBI:229965"/>
    </reaction>
</comment>
<evidence type="ECO:0000256" key="14">
    <source>
        <dbReference type="ARBA" id="ARBA00044898"/>
    </source>
</evidence>
<dbReference type="PANTHER" id="PTHR23512:SF3">
    <property type="entry name" value="MAJOR FACILITATOR SUPERFAMILY DOMAIN-CONTAINING PROTEIN 1"/>
    <property type="match status" value="1"/>
</dbReference>
<keyword evidence="6 25" id="KW-0472">Membrane</keyword>
<comment type="catalytic activity">
    <reaction evidence="18">
        <text>L-histidyl-L-alpha-amino acid(out) = L-histidyl-L-alpha-amino acid(in)</text>
        <dbReference type="Rhea" id="RHEA:79379"/>
        <dbReference type="ChEBI" id="CHEBI:229964"/>
    </reaction>
</comment>
<comment type="catalytic activity">
    <reaction evidence="14">
        <text>L-aspartyl-L-lysine(out) = L-aspartyl-L-lysine(in)</text>
        <dbReference type="Rhea" id="RHEA:79411"/>
        <dbReference type="ChEBI" id="CHEBI:229953"/>
    </reaction>
</comment>
<dbReference type="Gene3D" id="1.20.1250.20">
    <property type="entry name" value="MFS general substrate transporter like domains"/>
    <property type="match status" value="2"/>
</dbReference>
<comment type="catalytic activity">
    <reaction evidence="20">
        <text>L-lysyl-glycine(out) = L-lysyl-glycine(in)</text>
        <dbReference type="Rhea" id="RHEA:79407"/>
        <dbReference type="ChEBI" id="CHEBI:191202"/>
    </reaction>
</comment>
<comment type="similarity">
    <text evidence="2">Belongs to the major facilitator superfamily.</text>
</comment>
<name>A0A8J6BAK2_9EUKA</name>
<comment type="catalytic activity">
    <reaction evidence="11">
        <text>L-alpha-aminoacyl-L-histidine(out) = L-alpha-aminoacyl-L-histidine(in)</text>
        <dbReference type="Rhea" id="RHEA:79375"/>
        <dbReference type="ChEBI" id="CHEBI:229967"/>
    </reaction>
</comment>
<feature type="transmembrane region" description="Helical" evidence="25">
    <location>
        <begin position="321"/>
        <end position="339"/>
    </location>
</feature>
<sequence length="491" mass="52815">MTAEASSKDAAAMQVLHNASLKDAMPTHKFGGRPAGLLLPFVAVTCFLAVSFAQYVFFDIPSSIGQYLIDDIGIRESQYGFITAIYSVPNIILPLFAGLLCDNFGRARSYILYYSLVVLGSFVFNLGAAYPASANSWTAFIVMVLGRGIFALGGDNGLVANDVIISMIMPKRFITFSLTISILVGRLGSFFAMNTIPFAVSRLGLTAVMYGTMPLLVPFTLAYLTAGIVGYITIKRRKLILKATTVKPDVEEFPTAEADVRPATTPLYARVGALFRVPSVGILLALLILPSAGIVGFGWTSVGQVVLVARCGLSPTAASRLVSVTELIAMVSPLWGFLIDRLRGQLLLMIISALCSITAFAMLIITPRWPLIPMIMQGLAFSIVTPSCWSSVPLCLPKAKIGITLGLLTCSLNLGMALTGFIGPTLLNIDPRVTLLWFLGAGVLTLIVTAVFIVYDIFGNKGRLIWNRWSGLDVEDAVVIENKLYATANQS</sequence>
<comment type="catalytic activity">
    <reaction evidence="13">
        <text>L-alpha-aminoacyl-L-lysine(out) = L-alpha-aminoacyl-L-lysine(in)</text>
        <dbReference type="Rhea" id="RHEA:79383"/>
        <dbReference type="ChEBI" id="CHEBI:229966"/>
    </reaction>
</comment>
<evidence type="ECO:0000256" key="12">
    <source>
        <dbReference type="ARBA" id="ARBA00044891"/>
    </source>
</evidence>
<comment type="subcellular location">
    <subcellularLocation>
        <location evidence="1">Lysosome membrane</location>
        <topology evidence="1">Multi-pass membrane protein</topology>
    </subcellularLocation>
</comment>
<evidence type="ECO:0000256" key="21">
    <source>
        <dbReference type="ARBA" id="ARBA00044985"/>
    </source>
</evidence>
<comment type="function">
    <text evidence="23">Lysosomal dipeptide uniporter that selectively exports lysine, arginine or histidine-containing dipeptides with a net positive charge from the lysosome lumen into the cytosol. Could play a role in a specific type of protein O-glycosylation indirectly regulating macrophages migration and tissue invasion. Also essential for liver homeostasis.</text>
</comment>
<keyword evidence="7" id="KW-0458">Lysosome</keyword>
<evidence type="ECO:0000256" key="16">
    <source>
        <dbReference type="ARBA" id="ARBA00044900"/>
    </source>
</evidence>
<evidence type="ECO:0000256" key="4">
    <source>
        <dbReference type="ARBA" id="ARBA00022692"/>
    </source>
</evidence>
<evidence type="ECO:0000256" key="19">
    <source>
        <dbReference type="ARBA" id="ARBA00044919"/>
    </source>
</evidence>
<feature type="transmembrane region" description="Helical" evidence="25">
    <location>
        <begin position="401"/>
        <end position="423"/>
    </location>
</feature>
<evidence type="ECO:0000256" key="1">
    <source>
        <dbReference type="ARBA" id="ARBA00004155"/>
    </source>
</evidence>
<dbReference type="PROSITE" id="PS50850">
    <property type="entry name" value="MFS"/>
    <property type="match status" value="1"/>
</dbReference>
<dbReference type="OrthoDB" id="424834at2759"/>
<evidence type="ECO:0000313" key="28">
    <source>
        <dbReference type="Proteomes" id="UP000717585"/>
    </source>
</evidence>
<feature type="transmembrane region" description="Helical" evidence="25">
    <location>
        <begin position="280"/>
        <end position="301"/>
    </location>
</feature>
<dbReference type="InterPro" id="IPR036259">
    <property type="entry name" value="MFS_trans_sf"/>
</dbReference>
<dbReference type="GO" id="GO:0022857">
    <property type="term" value="F:transmembrane transporter activity"/>
    <property type="evidence" value="ECO:0007669"/>
    <property type="project" value="InterPro"/>
</dbReference>
<evidence type="ECO:0000256" key="5">
    <source>
        <dbReference type="ARBA" id="ARBA00022989"/>
    </source>
</evidence>
<proteinExistence type="inferred from homology"/>
<dbReference type="SUPFAM" id="SSF103473">
    <property type="entry name" value="MFS general substrate transporter"/>
    <property type="match status" value="1"/>
</dbReference>
<keyword evidence="28" id="KW-1185">Reference proteome</keyword>
<evidence type="ECO:0000256" key="25">
    <source>
        <dbReference type="SAM" id="Phobius"/>
    </source>
</evidence>
<keyword evidence="5 25" id="KW-1133">Transmembrane helix</keyword>
<evidence type="ECO:0000256" key="7">
    <source>
        <dbReference type="ARBA" id="ARBA00023228"/>
    </source>
</evidence>
<evidence type="ECO:0000256" key="6">
    <source>
        <dbReference type="ARBA" id="ARBA00023136"/>
    </source>
</evidence>
<evidence type="ECO:0000256" key="10">
    <source>
        <dbReference type="ARBA" id="ARBA00044881"/>
    </source>
</evidence>
<feature type="transmembrane region" description="Helical" evidence="25">
    <location>
        <begin position="213"/>
        <end position="234"/>
    </location>
</feature>
<dbReference type="GO" id="GO:0005765">
    <property type="term" value="C:lysosomal membrane"/>
    <property type="evidence" value="ECO:0007669"/>
    <property type="project" value="UniProtKB-SubCell"/>
</dbReference>
<evidence type="ECO:0000256" key="24">
    <source>
        <dbReference type="ARBA" id="ARBA00046376"/>
    </source>
</evidence>
<evidence type="ECO:0000256" key="3">
    <source>
        <dbReference type="ARBA" id="ARBA00022448"/>
    </source>
</evidence>
<feature type="transmembrane region" description="Helical" evidence="25">
    <location>
        <begin position="111"/>
        <end position="130"/>
    </location>
</feature>
<comment type="catalytic activity">
    <reaction evidence="19">
        <text>L-alanyl-L-lysine(out) = L-alanyl-L-lysine(in)</text>
        <dbReference type="Rhea" id="RHEA:79415"/>
        <dbReference type="ChEBI" id="CHEBI:192470"/>
    </reaction>
</comment>
<dbReference type="AlphaFoldDB" id="A0A8J6BAK2"/>
<feature type="domain" description="Major facilitator superfamily (MFS) profile" evidence="26">
    <location>
        <begin position="39"/>
        <end position="458"/>
    </location>
</feature>
<evidence type="ECO:0000256" key="20">
    <source>
        <dbReference type="ARBA" id="ARBA00044924"/>
    </source>
</evidence>
<accession>A0A8J6BAK2</accession>
<feature type="transmembrane region" description="Helical" evidence="25">
    <location>
        <begin position="136"/>
        <end position="153"/>
    </location>
</feature>
<evidence type="ECO:0000256" key="11">
    <source>
        <dbReference type="ARBA" id="ARBA00044884"/>
    </source>
</evidence>
<evidence type="ECO:0000256" key="9">
    <source>
        <dbReference type="ARBA" id="ARBA00044878"/>
    </source>
</evidence>
<protein>
    <recommendedName>
        <fullName evidence="21">Lysosomal dipeptide transporter MFSD1</fullName>
    </recommendedName>
    <alternativeName>
        <fullName evidence="22">Major facilitator superfamily domain-containing protein 1</fullName>
    </alternativeName>
</protein>
<dbReference type="InterPro" id="IPR020846">
    <property type="entry name" value="MFS_dom"/>
</dbReference>
<evidence type="ECO:0000256" key="2">
    <source>
        <dbReference type="ARBA" id="ARBA00008335"/>
    </source>
</evidence>
<comment type="catalytic activity">
    <reaction evidence="9">
        <text>L-histidyl-glycine(out) = L-histidyl-glycine(in)</text>
        <dbReference type="Rhea" id="RHEA:79395"/>
        <dbReference type="ChEBI" id="CHEBI:229957"/>
    </reaction>
</comment>
<keyword evidence="4 25" id="KW-0812">Transmembrane</keyword>
<feature type="transmembrane region" description="Helical" evidence="25">
    <location>
        <begin position="35"/>
        <end position="58"/>
    </location>
</feature>
<dbReference type="InterPro" id="IPR052187">
    <property type="entry name" value="MFSD1"/>
</dbReference>
<feature type="transmembrane region" description="Helical" evidence="25">
    <location>
        <begin position="346"/>
        <end position="365"/>
    </location>
</feature>
<comment type="subunit">
    <text evidence="24">Homodimer. Interacts with lysosomal protein GLMP (via lumenal domain); the interaction starts while both proteins are still in the endoplasmic reticulum and is required for stabilization of MFSD1 in lysosomes but has no direct effect on its targeting to lysosomes or transporter activity.</text>
</comment>
<feature type="transmembrane region" description="Helical" evidence="25">
    <location>
        <begin position="435"/>
        <end position="458"/>
    </location>
</feature>
<keyword evidence="3" id="KW-0813">Transport</keyword>
<evidence type="ECO:0000256" key="23">
    <source>
        <dbReference type="ARBA" id="ARBA00045709"/>
    </source>
</evidence>
<comment type="catalytic activity">
    <reaction evidence="16">
        <text>L-lysyl-L-lysine(out) = L-lysyl-L-lysine(in)</text>
        <dbReference type="Rhea" id="RHEA:79403"/>
        <dbReference type="ChEBI" id="CHEBI:229956"/>
    </reaction>
</comment>
<evidence type="ECO:0000256" key="18">
    <source>
        <dbReference type="ARBA" id="ARBA00044912"/>
    </source>
</evidence>
<evidence type="ECO:0000256" key="22">
    <source>
        <dbReference type="ARBA" id="ARBA00045018"/>
    </source>
</evidence>
<feature type="transmembrane region" description="Helical" evidence="25">
    <location>
        <begin position="78"/>
        <end position="99"/>
    </location>
</feature>
<reference evidence="27" key="1">
    <citation type="submission" date="2021-05" db="EMBL/GenBank/DDBJ databases">
        <title>A free-living protist that lacks canonical eukaryotic 1 DNA replication and segregation systems.</title>
        <authorList>
            <person name="Salas-Leiva D.E."/>
            <person name="Tromer E.C."/>
            <person name="Curtis B.A."/>
            <person name="Jerlstrom-Hultqvist J."/>
            <person name="Kolisko M."/>
            <person name="Yi Z."/>
            <person name="Salas-Leiva J.S."/>
            <person name="Gallot-Lavallee L."/>
            <person name="Kops G.J.P.L."/>
            <person name="Archibald J.M."/>
            <person name="Simpson A.G.B."/>
            <person name="Roger A.J."/>
        </authorList>
    </citation>
    <scope>NUCLEOTIDE SEQUENCE</scope>
    <source>
        <strain evidence="27">BICM</strain>
    </source>
</reference>
<organism evidence="27 28">
    <name type="scientific">Carpediemonas membranifera</name>
    <dbReference type="NCBI Taxonomy" id="201153"/>
    <lineage>
        <taxon>Eukaryota</taxon>
        <taxon>Metamonada</taxon>
        <taxon>Carpediemonas-like organisms</taxon>
        <taxon>Carpediemonas</taxon>
    </lineage>
</organism>
<evidence type="ECO:0000256" key="15">
    <source>
        <dbReference type="ARBA" id="ARBA00044899"/>
    </source>
</evidence>
<dbReference type="PANTHER" id="PTHR23512">
    <property type="entry name" value="MAJOR FACILITATOR SUPERFAMILY DOMAIN-CONTAINING PROTEIN 1"/>
    <property type="match status" value="1"/>
</dbReference>
<dbReference type="Pfam" id="PF07690">
    <property type="entry name" value="MFS_1"/>
    <property type="match status" value="1"/>
</dbReference>
<gene>
    <name evidence="27" type="ORF">J8273_3508</name>
</gene>
<comment type="catalytic activity">
    <reaction evidence="17">
        <text>L-arginyl-glycine(out) = L-arginyl-glycine(in)</text>
        <dbReference type="Rhea" id="RHEA:79391"/>
        <dbReference type="ChEBI" id="CHEBI:229955"/>
    </reaction>
</comment>
<comment type="catalytic activity">
    <reaction evidence="10">
        <text>L-alpha-aminoacyl-L-arginine(out) = L-alpha-aminoacyl-L-arginine(in)</text>
        <dbReference type="Rhea" id="RHEA:79367"/>
        <dbReference type="ChEBI" id="CHEBI:229968"/>
    </reaction>
</comment>
<feature type="transmembrane region" description="Helical" evidence="25">
    <location>
        <begin position="173"/>
        <end position="193"/>
    </location>
</feature>
<dbReference type="InterPro" id="IPR011701">
    <property type="entry name" value="MFS"/>
</dbReference>
<evidence type="ECO:0000256" key="13">
    <source>
        <dbReference type="ARBA" id="ARBA00044893"/>
    </source>
</evidence>
<evidence type="ECO:0000259" key="26">
    <source>
        <dbReference type="PROSITE" id="PS50850"/>
    </source>
</evidence>
<evidence type="ECO:0000256" key="8">
    <source>
        <dbReference type="ARBA" id="ARBA00044876"/>
    </source>
</evidence>
<evidence type="ECO:0000313" key="27">
    <source>
        <dbReference type="EMBL" id="KAG9393372.1"/>
    </source>
</evidence>
<evidence type="ECO:0000256" key="17">
    <source>
        <dbReference type="ARBA" id="ARBA00044903"/>
    </source>
</evidence>